<dbReference type="Proteomes" id="UP000008281">
    <property type="component" value="Unassembled WGS sequence"/>
</dbReference>
<evidence type="ECO:0000313" key="2">
    <source>
        <dbReference type="Proteomes" id="UP000008281"/>
    </source>
</evidence>
<protein>
    <submittedName>
        <fullName evidence="1">Uncharacterized protein</fullName>
    </submittedName>
</protein>
<dbReference type="eggNOG" id="ENOG502TKKJ">
    <property type="taxonomic scope" value="Eukaryota"/>
</dbReference>
<sequence length="327" mass="37009">MNLILAFLSLVGLAQCAHVLNDDLKPLTIKFEIGVNESSVYSVQLGKIMNAVCESKTKELKISVQASSPVDVHLCNCNEKDYQQKFSADELSLDSEKMRNMSLVICGSEARNDNLEFTISGTKGTRGKIVLEVVDNEKHSAIELLYEFKIPEDRGIYVNLTEFESLSRLATHQPIFELNHHIPSGLYQHSLQMSIEVAGNEKINMTFMKCGMRALLVDRYIINNQFTFEPGMLRMLDDVAEYACKEENTPLQVYITGNANITGTIVFRILQDPASFSDLSDSVLFPLIHFVIFLMVVLAVIPLIYWVENRKSKEKEYEKDFASSWSL</sequence>
<dbReference type="RefSeq" id="XP_003106836.2">
    <property type="nucleotide sequence ID" value="XM_003106788.2"/>
</dbReference>
<dbReference type="AlphaFoldDB" id="E3MAD3"/>
<dbReference type="EMBL" id="DS268431">
    <property type="protein sequence ID" value="EFO96676.1"/>
    <property type="molecule type" value="Genomic_DNA"/>
</dbReference>
<proteinExistence type="predicted"/>
<keyword evidence="2" id="KW-1185">Reference proteome</keyword>
<dbReference type="HOGENOM" id="CLU_850576_0_0_1"/>
<organism evidence="2">
    <name type="scientific">Caenorhabditis remanei</name>
    <name type="common">Caenorhabditis vulgaris</name>
    <dbReference type="NCBI Taxonomy" id="31234"/>
    <lineage>
        <taxon>Eukaryota</taxon>
        <taxon>Metazoa</taxon>
        <taxon>Ecdysozoa</taxon>
        <taxon>Nematoda</taxon>
        <taxon>Chromadorea</taxon>
        <taxon>Rhabditida</taxon>
        <taxon>Rhabditina</taxon>
        <taxon>Rhabditomorpha</taxon>
        <taxon>Rhabditoidea</taxon>
        <taxon>Rhabditidae</taxon>
        <taxon>Peloderinae</taxon>
        <taxon>Caenorhabditis</taxon>
    </lineage>
</organism>
<name>E3MAD3_CAERE</name>
<accession>E3MAD3</accession>
<gene>
    <name evidence="1" type="ORF">CRE_17250</name>
</gene>
<dbReference type="CTD" id="9809803"/>
<evidence type="ECO:0000313" key="1">
    <source>
        <dbReference type="EMBL" id="EFO96676.1"/>
    </source>
</evidence>
<dbReference type="GeneID" id="9809803"/>
<reference evidence="1" key="1">
    <citation type="submission" date="2007-07" db="EMBL/GenBank/DDBJ databases">
        <title>PCAP assembly of the Caenorhabditis remanei genome.</title>
        <authorList>
            <consortium name="The Caenorhabditis remanei Sequencing Consortium"/>
            <person name="Wilson R.K."/>
        </authorList>
    </citation>
    <scope>NUCLEOTIDE SEQUENCE [LARGE SCALE GENOMIC DNA]</scope>
    <source>
        <strain evidence="1">PB4641</strain>
    </source>
</reference>
<dbReference type="KEGG" id="crq:GCK72_022145"/>